<protein>
    <submittedName>
        <fullName evidence="3">Predicted gene 10277</fullName>
    </submittedName>
</protein>
<evidence type="ECO:0000313" key="3">
    <source>
        <dbReference type="Ensembl" id="ENSMUSP00000090559.3"/>
    </source>
</evidence>
<dbReference type="KEGG" id="mmu:791303"/>
<accession>Q6R5C6</accession>
<proteinExistence type="evidence at transcript level"/>
<reference evidence="2" key="1">
    <citation type="journal article" date="2003" name="PLoS Biol.">
        <title>Transcriptome analysis of mouse stem cells and early embryos.</title>
        <authorList>
            <person name="Sharov A.A."/>
            <person name="Piao Y."/>
            <person name="Matoba R."/>
            <person name="Dudekula D.B."/>
            <person name="Qian Y."/>
            <person name="VanBuren V."/>
            <person name="Falco G."/>
            <person name="Martin P.R."/>
            <person name="Stagg C.A."/>
            <person name="Bassey U.C."/>
            <person name="Wang Y."/>
            <person name="Carter M.G."/>
            <person name="Hamatani T."/>
            <person name="Aiba K."/>
            <person name="Akutsu H."/>
            <person name="Sharova L."/>
            <person name="Tanaka T.S."/>
            <person name="Kimber W.L."/>
            <person name="Yoshikawa T."/>
            <person name="Jaradat S.A."/>
            <person name="Pantano S."/>
            <person name="Nagaraja R."/>
            <person name="Boheler K.R."/>
            <person name="Taub D."/>
            <person name="Hodes R.J."/>
            <person name="Longo D.L."/>
            <person name="Schlessinger D."/>
            <person name="Keller J."/>
            <person name="Klotz E."/>
            <person name="Kelsoe G."/>
            <person name="Umezawa A."/>
            <person name="Vescovi A.L."/>
            <person name="Rossant J."/>
            <person name="Kunath T."/>
            <person name="Hogan B.L.M."/>
            <person name="Curci A."/>
            <person name="D'Urso M."/>
            <person name="Kelso J."/>
            <person name="Hide W."/>
            <person name="Ko M.S.H."/>
        </authorList>
    </citation>
    <scope>NUCLEOTIDE SEQUENCE</scope>
    <source>
        <strain evidence="2">CD1</strain>
    </source>
</reference>
<reference evidence="3" key="4">
    <citation type="submission" date="2025-05" db="UniProtKB">
        <authorList>
            <consortium name="Ensembl"/>
        </authorList>
    </citation>
    <scope>IDENTIFICATION</scope>
    <source>
        <strain evidence="3">C57BL/6J</strain>
    </source>
</reference>
<evidence type="ECO:0000313" key="2">
    <source>
        <dbReference type="EMBL" id="AAR87827.1"/>
    </source>
</evidence>
<sequence length="214" mass="23277">MRSGDKGHRSCKGHQERNQALEMLSRQIWLTNSGESPPAVRGGSGTENLVLVGRPHLRMESEATPLPVSCQGWTRQGLVGKGQPPLSSGFLFPLLTSSVQVPRDLAKGRRDLQIGLSGLKVYQPEIQEYSSSHRPGAPVALSGGLRTHVGAVPRPQLEFVAETGRGPYQEPSQAADIPARRQPRENSRREEEACSPGRIPTPQRPADSQIGTFH</sequence>
<reference evidence="3" key="3">
    <citation type="journal article" date="2011" name="PLoS Biol.">
        <title>Modernizing reference genome assemblies.</title>
        <authorList>
            <person name="Church D.M."/>
            <person name="Schneider V.A."/>
            <person name="Graves T."/>
            <person name="Auger K."/>
            <person name="Cunningham F."/>
            <person name="Bouk N."/>
            <person name="Chen H.C."/>
            <person name="Agarwala R."/>
            <person name="McLaren W.M."/>
            <person name="Ritchie G.R."/>
            <person name="Albracht D."/>
            <person name="Kremitzki M."/>
            <person name="Rock S."/>
            <person name="Kotkiewicz H."/>
            <person name="Kremitzki C."/>
            <person name="Wollam A."/>
            <person name="Trani L."/>
            <person name="Fulton L."/>
            <person name="Fulton R."/>
            <person name="Matthews L."/>
            <person name="Whitehead S."/>
            <person name="Chow W."/>
            <person name="Torrance J."/>
            <person name="Dunn M."/>
            <person name="Harden G."/>
            <person name="Threadgold G."/>
            <person name="Wood J."/>
            <person name="Collins J."/>
            <person name="Heath P."/>
            <person name="Griffiths G."/>
            <person name="Pelan S."/>
            <person name="Grafham D."/>
            <person name="Eichler E.E."/>
            <person name="Weinstock G."/>
            <person name="Mardis E.R."/>
            <person name="Wilson R.K."/>
            <person name="Howe K."/>
            <person name="Flicek P."/>
            <person name="Hubbard T."/>
        </authorList>
    </citation>
    <scope>NUCLEOTIDE SEQUENCE [LARGE SCALE GENOMIC DNA]</scope>
    <source>
        <strain evidence="3">C57BL/6J</strain>
    </source>
</reference>
<dbReference type="Proteomes" id="UP000000589">
    <property type="component" value="Chromosome 11"/>
</dbReference>
<dbReference type="OMA" id="WTRQGLV"/>
<dbReference type="EMBL" id="AY512957">
    <property type="protein sequence ID" value="AAR87827.1"/>
    <property type="molecule type" value="mRNA"/>
</dbReference>
<evidence type="ECO:0000313" key="5">
    <source>
        <dbReference type="Proteomes" id="UP000000589"/>
    </source>
</evidence>
<feature type="compositionally biased region" description="Basic and acidic residues" evidence="1">
    <location>
        <begin position="178"/>
        <end position="192"/>
    </location>
</feature>
<dbReference type="AGR" id="MGI:3641921"/>
<dbReference type="PaxDb" id="10090-ENSMUSP00000090559"/>
<keyword evidence="5" id="KW-1185">Reference proteome</keyword>
<gene>
    <name evidence="3 4" type="primary">Gm10277</name>
</gene>
<dbReference type="MGI" id="MGI:3641921">
    <property type="gene designation" value="Gm10277"/>
</dbReference>
<feature type="region of interest" description="Disordered" evidence="1">
    <location>
        <begin position="161"/>
        <end position="214"/>
    </location>
</feature>
<evidence type="ECO:0000256" key="1">
    <source>
        <dbReference type="SAM" id="MobiDB-lite"/>
    </source>
</evidence>
<reference evidence="3 5" key="2">
    <citation type="journal article" date="2009" name="PLoS Biol.">
        <title>Lineage-specific biology revealed by a finished genome assembly of the mouse.</title>
        <authorList>
            <consortium name="Mouse Genome Sequencing Consortium"/>
            <person name="Church D.M."/>
            <person name="Goodstadt L."/>
            <person name="Hillier L.W."/>
            <person name="Zody M.C."/>
            <person name="Goldstein S."/>
            <person name="She X."/>
            <person name="Bult C.J."/>
            <person name="Agarwala R."/>
            <person name="Cherry J.L."/>
            <person name="DiCuccio M."/>
            <person name="Hlavina W."/>
            <person name="Kapustin Y."/>
            <person name="Meric P."/>
            <person name="Maglott D."/>
            <person name="Birtle Z."/>
            <person name="Marques A.C."/>
            <person name="Graves T."/>
            <person name="Zhou S."/>
            <person name="Teague B."/>
            <person name="Potamousis K."/>
            <person name="Churas C."/>
            <person name="Place M."/>
            <person name="Herschleb J."/>
            <person name="Runnheim R."/>
            <person name="Forrest D."/>
            <person name="Amos-Landgraf J."/>
            <person name="Schwartz D.C."/>
            <person name="Cheng Z."/>
            <person name="Lindblad-Toh K."/>
            <person name="Eichler E.E."/>
            <person name="Ponting C.P."/>
        </authorList>
    </citation>
    <scope>NUCLEOTIDE SEQUENCE [LARGE SCALE GENOMIC DNA]</scope>
    <source>
        <strain evidence="3 5">C57BL/6J</strain>
    </source>
</reference>
<dbReference type="Ensembl" id="ENSMUST00000092883.3">
    <property type="protein sequence ID" value="ENSMUSP00000090559.3"/>
    <property type="gene ID" value="ENSMUSG00000069804.3"/>
</dbReference>
<name>Q6R5C6_MOUSE</name>
<evidence type="ECO:0000313" key="4">
    <source>
        <dbReference type="MGI" id="MGI:3641921"/>
    </source>
</evidence>
<dbReference type="AlphaFoldDB" id="Q6R5C6"/>
<organism evidence="2">
    <name type="scientific">Mus musculus</name>
    <name type="common">Mouse</name>
    <dbReference type="NCBI Taxonomy" id="10090"/>
    <lineage>
        <taxon>Eukaryota</taxon>
        <taxon>Metazoa</taxon>
        <taxon>Chordata</taxon>
        <taxon>Craniata</taxon>
        <taxon>Vertebrata</taxon>
        <taxon>Euteleostomi</taxon>
        <taxon>Mammalia</taxon>
        <taxon>Eutheria</taxon>
        <taxon>Euarchontoglires</taxon>
        <taxon>Glires</taxon>
        <taxon>Rodentia</taxon>
        <taxon>Myomorpha</taxon>
        <taxon>Muroidea</taxon>
        <taxon>Muridae</taxon>
        <taxon>Murinae</taxon>
        <taxon>Mus</taxon>
        <taxon>Mus</taxon>
    </lineage>
</organism>
<dbReference type="Bgee" id="ENSMUSG00000069804">
    <property type="expression patterns" value="Expressed in yolk sac and 42 other cell types or tissues"/>
</dbReference>
<dbReference type="GeneTree" id="ENSGT00860000136362"/>
<dbReference type="GeneID" id="791303"/>
<dbReference type="VEuPathDB" id="HostDB:ENSMUSG00000069804"/>
<dbReference type="HOGENOM" id="CLU_1288548_0_0_1"/>
<dbReference type="RefSeq" id="XP_030102324.1">
    <property type="nucleotide sequence ID" value="XM_030246464.1"/>
</dbReference>